<feature type="region of interest" description="Disordered" evidence="1">
    <location>
        <begin position="1"/>
        <end position="33"/>
    </location>
</feature>
<name>A0AAD4W2W8_PRUDU</name>
<gene>
    <name evidence="2" type="ORF">L3X38_025987</name>
</gene>
<accession>A0AAD4W2W8</accession>
<keyword evidence="3" id="KW-1185">Reference proteome</keyword>
<evidence type="ECO:0000313" key="2">
    <source>
        <dbReference type="EMBL" id="KAI5335853.1"/>
    </source>
</evidence>
<protein>
    <submittedName>
        <fullName evidence="2">Uncharacterized protein</fullName>
    </submittedName>
</protein>
<sequence>MPREQQPPRISVLQCLENPDNSQQGKVHNKRKWKVKSQEKAMIKIVKRVKIKDDLVQVNYTSFEETVDYDDNPQDIEEFIDIVQPAPPQMKEGG</sequence>
<reference evidence="2 3" key="1">
    <citation type="journal article" date="2022" name="G3 (Bethesda)">
        <title>Whole-genome sequence and methylome profiling of the almond [Prunus dulcis (Mill.) D.A. Webb] cultivar 'Nonpareil'.</title>
        <authorList>
            <person name="D'Amico-Willman K.M."/>
            <person name="Ouma W.Z."/>
            <person name="Meulia T."/>
            <person name="Sideli G.M."/>
            <person name="Gradziel T.M."/>
            <person name="Fresnedo-Ramirez J."/>
        </authorList>
    </citation>
    <scope>NUCLEOTIDE SEQUENCE [LARGE SCALE GENOMIC DNA]</scope>
    <source>
        <strain evidence="2">Clone GOH B32 T37-40</strain>
    </source>
</reference>
<dbReference type="EMBL" id="JAJFAZ020000004">
    <property type="protein sequence ID" value="KAI5335853.1"/>
    <property type="molecule type" value="Genomic_DNA"/>
</dbReference>
<evidence type="ECO:0000313" key="3">
    <source>
        <dbReference type="Proteomes" id="UP001054821"/>
    </source>
</evidence>
<dbReference type="Proteomes" id="UP001054821">
    <property type="component" value="Chromosome 4"/>
</dbReference>
<proteinExistence type="predicted"/>
<organism evidence="2 3">
    <name type="scientific">Prunus dulcis</name>
    <name type="common">Almond</name>
    <name type="synonym">Amygdalus dulcis</name>
    <dbReference type="NCBI Taxonomy" id="3755"/>
    <lineage>
        <taxon>Eukaryota</taxon>
        <taxon>Viridiplantae</taxon>
        <taxon>Streptophyta</taxon>
        <taxon>Embryophyta</taxon>
        <taxon>Tracheophyta</taxon>
        <taxon>Spermatophyta</taxon>
        <taxon>Magnoliopsida</taxon>
        <taxon>eudicotyledons</taxon>
        <taxon>Gunneridae</taxon>
        <taxon>Pentapetalae</taxon>
        <taxon>rosids</taxon>
        <taxon>fabids</taxon>
        <taxon>Rosales</taxon>
        <taxon>Rosaceae</taxon>
        <taxon>Amygdaloideae</taxon>
        <taxon>Amygdaleae</taxon>
        <taxon>Prunus</taxon>
    </lineage>
</organism>
<evidence type="ECO:0000256" key="1">
    <source>
        <dbReference type="SAM" id="MobiDB-lite"/>
    </source>
</evidence>
<dbReference type="AlphaFoldDB" id="A0AAD4W2W8"/>
<comment type="caution">
    <text evidence="2">The sequence shown here is derived from an EMBL/GenBank/DDBJ whole genome shotgun (WGS) entry which is preliminary data.</text>
</comment>